<feature type="domain" description="PLAT" evidence="2">
    <location>
        <begin position="9"/>
        <end position="60"/>
    </location>
</feature>
<comment type="caution">
    <text evidence="3">The sequence shown here is derived from an EMBL/GenBank/DDBJ whole genome shotgun (WGS) entry which is preliminary data.</text>
</comment>
<evidence type="ECO:0000313" key="4">
    <source>
        <dbReference type="Proteomes" id="UP001217089"/>
    </source>
</evidence>
<organism evidence="3 4">
    <name type="scientific">Tegillarca granosa</name>
    <name type="common">Malaysian cockle</name>
    <name type="synonym">Anadara granosa</name>
    <dbReference type="NCBI Taxonomy" id="220873"/>
    <lineage>
        <taxon>Eukaryota</taxon>
        <taxon>Metazoa</taxon>
        <taxon>Spiralia</taxon>
        <taxon>Lophotrochozoa</taxon>
        <taxon>Mollusca</taxon>
        <taxon>Bivalvia</taxon>
        <taxon>Autobranchia</taxon>
        <taxon>Pteriomorphia</taxon>
        <taxon>Arcoida</taxon>
        <taxon>Arcoidea</taxon>
        <taxon>Arcidae</taxon>
        <taxon>Tegillarca</taxon>
    </lineage>
</organism>
<gene>
    <name evidence="3" type="ORF">KUTeg_003087</name>
</gene>
<dbReference type="Gene3D" id="2.60.60.20">
    <property type="entry name" value="PLAT/LH2 domain"/>
    <property type="match status" value="1"/>
</dbReference>
<accession>A0ABQ9FPB0</accession>
<sequence length="60" mass="6802">MDTDSSDTYFYLMTIYTGLRKGSGTRSNINFVLAGEDTDTGVRYLNDESKKLAYYTLKIS</sequence>
<dbReference type="EMBL" id="JARBDR010000214">
    <property type="protein sequence ID" value="KAJ8317996.1"/>
    <property type="molecule type" value="Genomic_DNA"/>
</dbReference>
<comment type="caution">
    <text evidence="1">Lacks conserved residue(s) required for the propagation of feature annotation.</text>
</comment>
<proteinExistence type="predicted"/>
<dbReference type="PROSITE" id="PS50095">
    <property type="entry name" value="PLAT"/>
    <property type="match status" value="1"/>
</dbReference>
<evidence type="ECO:0000256" key="1">
    <source>
        <dbReference type="PROSITE-ProRule" id="PRU00152"/>
    </source>
</evidence>
<dbReference type="InterPro" id="IPR051223">
    <property type="entry name" value="Polycystin"/>
</dbReference>
<evidence type="ECO:0000259" key="2">
    <source>
        <dbReference type="PROSITE" id="PS50095"/>
    </source>
</evidence>
<dbReference type="PANTHER" id="PTHR10877">
    <property type="entry name" value="POLYCYSTIN FAMILY MEMBER"/>
    <property type="match status" value="1"/>
</dbReference>
<dbReference type="PANTHER" id="PTHR10877:SF194">
    <property type="entry name" value="LOCATION OF VULVA DEFECTIVE 1"/>
    <property type="match status" value="1"/>
</dbReference>
<reference evidence="3 4" key="1">
    <citation type="submission" date="2022-12" db="EMBL/GenBank/DDBJ databases">
        <title>Chromosome-level genome of Tegillarca granosa.</title>
        <authorList>
            <person name="Kim J."/>
        </authorList>
    </citation>
    <scope>NUCLEOTIDE SEQUENCE [LARGE SCALE GENOMIC DNA]</scope>
    <source>
        <strain evidence="3">Teg-2019</strain>
        <tissue evidence="3">Adductor muscle</tissue>
    </source>
</reference>
<protein>
    <recommendedName>
        <fullName evidence="2">PLAT domain-containing protein</fullName>
    </recommendedName>
</protein>
<dbReference type="Proteomes" id="UP001217089">
    <property type="component" value="Unassembled WGS sequence"/>
</dbReference>
<evidence type="ECO:0000313" key="3">
    <source>
        <dbReference type="EMBL" id="KAJ8317996.1"/>
    </source>
</evidence>
<name>A0ABQ9FPB0_TEGGR</name>
<dbReference type="InterPro" id="IPR001024">
    <property type="entry name" value="PLAT/LH2_dom"/>
</dbReference>
<dbReference type="InterPro" id="IPR036392">
    <property type="entry name" value="PLAT/LH2_dom_sf"/>
</dbReference>
<dbReference type="SUPFAM" id="SSF49723">
    <property type="entry name" value="Lipase/lipooxygenase domain (PLAT/LH2 domain)"/>
    <property type="match status" value="1"/>
</dbReference>
<keyword evidence="4" id="KW-1185">Reference proteome</keyword>